<evidence type="ECO:0000256" key="2">
    <source>
        <dbReference type="ARBA" id="ARBA00023125"/>
    </source>
</evidence>
<dbReference type="PROSITE" id="PS50977">
    <property type="entry name" value="HTH_TETR_2"/>
    <property type="match status" value="1"/>
</dbReference>
<evidence type="ECO:0000256" key="1">
    <source>
        <dbReference type="ARBA" id="ARBA00023015"/>
    </source>
</evidence>
<protein>
    <submittedName>
        <fullName evidence="6">AcrR family transcriptional regulator</fullName>
    </submittedName>
</protein>
<proteinExistence type="predicted"/>
<dbReference type="Gene3D" id="1.10.357.10">
    <property type="entry name" value="Tetracycline Repressor, domain 2"/>
    <property type="match status" value="1"/>
</dbReference>
<dbReference type="InterPro" id="IPR009057">
    <property type="entry name" value="Homeodomain-like_sf"/>
</dbReference>
<reference evidence="6 7" key="1">
    <citation type="submission" date="2020-08" db="EMBL/GenBank/DDBJ databases">
        <title>Sequencing the genomes of 1000 actinobacteria strains.</title>
        <authorList>
            <person name="Klenk H.-P."/>
        </authorList>
    </citation>
    <scope>NUCLEOTIDE SEQUENCE [LARGE SCALE GENOMIC DNA]</scope>
    <source>
        <strain evidence="6 7">DSM 45859</strain>
    </source>
</reference>
<dbReference type="InterPro" id="IPR050109">
    <property type="entry name" value="HTH-type_TetR-like_transc_reg"/>
</dbReference>
<organism evidence="6 7">
    <name type="scientific">Amycolatopsis jiangsuensis</name>
    <dbReference type="NCBI Taxonomy" id="1181879"/>
    <lineage>
        <taxon>Bacteria</taxon>
        <taxon>Bacillati</taxon>
        <taxon>Actinomycetota</taxon>
        <taxon>Actinomycetes</taxon>
        <taxon>Pseudonocardiales</taxon>
        <taxon>Pseudonocardiaceae</taxon>
        <taxon>Amycolatopsis</taxon>
    </lineage>
</organism>
<evidence type="ECO:0000259" key="5">
    <source>
        <dbReference type="PROSITE" id="PS50977"/>
    </source>
</evidence>
<dbReference type="GO" id="GO:0003700">
    <property type="term" value="F:DNA-binding transcription factor activity"/>
    <property type="evidence" value="ECO:0007669"/>
    <property type="project" value="TreeGrafter"/>
</dbReference>
<dbReference type="AlphaFoldDB" id="A0A840J7U3"/>
<dbReference type="PANTHER" id="PTHR30055:SF238">
    <property type="entry name" value="MYCOFACTOCIN BIOSYNTHESIS TRANSCRIPTIONAL REGULATOR MFTR-RELATED"/>
    <property type="match status" value="1"/>
</dbReference>
<dbReference type="InterPro" id="IPR001647">
    <property type="entry name" value="HTH_TetR"/>
</dbReference>
<keyword evidence="2 4" id="KW-0238">DNA-binding</keyword>
<keyword evidence="1" id="KW-0805">Transcription regulation</keyword>
<keyword evidence="7" id="KW-1185">Reference proteome</keyword>
<dbReference type="Pfam" id="PF00440">
    <property type="entry name" value="TetR_N"/>
    <property type="match status" value="1"/>
</dbReference>
<gene>
    <name evidence="6" type="ORF">BJY18_006987</name>
</gene>
<dbReference type="EMBL" id="JACHMG010000001">
    <property type="protein sequence ID" value="MBB4689502.1"/>
    <property type="molecule type" value="Genomic_DNA"/>
</dbReference>
<dbReference type="GO" id="GO:0000976">
    <property type="term" value="F:transcription cis-regulatory region binding"/>
    <property type="evidence" value="ECO:0007669"/>
    <property type="project" value="TreeGrafter"/>
</dbReference>
<dbReference type="PANTHER" id="PTHR30055">
    <property type="entry name" value="HTH-TYPE TRANSCRIPTIONAL REGULATOR RUTR"/>
    <property type="match status" value="1"/>
</dbReference>
<feature type="DNA-binding region" description="H-T-H motif" evidence="4">
    <location>
        <begin position="29"/>
        <end position="48"/>
    </location>
</feature>
<name>A0A840J7U3_9PSEU</name>
<dbReference type="RefSeq" id="WP_184784030.1">
    <property type="nucleotide sequence ID" value="NZ_JACHMG010000001.1"/>
</dbReference>
<dbReference type="PRINTS" id="PR00455">
    <property type="entry name" value="HTHTETR"/>
</dbReference>
<evidence type="ECO:0000256" key="4">
    <source>
        <dbReference type="PROSITE-ProRule" id="PRU00335"/>
    </source>
</evidence>
<dbReference type="Proteomes" id="UP000581769">
    <property type="component" value="Unassembled WGS sequence"/>
</dbReference>
<keyword evidence="3" id="KW-0804">Transcription</keyword>
<comment type="caution">
    <text evidence="6">The sequence shown here is derived from an EMBL/GenBank/DDBJ whole genome shotgun (WGS) entry which is preliminary data.</text>
</comment>
<evidence type="ECO:0000313" key="7">
    <source>
        <dbReference type="Proteomes" id="UP000581769"/>
    </source>
</evidence>
<accession>A0A840J7U3</accession>
<feature type="domain" description="HTH tetR-type" evidence="5">
    <location>
        <begin position="6"/>
        <end position="66"/>
    </location>
</feature>
<sequence>MARWDPGTEQRLTRAALDLFSTHGYDEVTITQIAERAGITRRSYFRYFPDKREVLFARSEQLPPVMAEAVRAVEAEADPLSAALRAIRETGALLVTRIERTAERRAVISASAELRERERTKLAAVTAVLGEALQDRGASPAEAELVARIAGLVFENAFARWIDAGGRDSFAVCVDEVTTTFREVVAGMPDE</sequence>
<dbReference type="SUPFAM" id="SSF46689">
    <property type="entry name" value="Homeodomain-like"/>
    <property type="match status" value="1"/>
</dbReference>
<evidence type="ECO:0000256" key="3">
    <source>
        <dbReference type="ARBA" id="ARBA00023163"/>
    </source>
</evidence>
<evidence type="ECO:0000313" key="6">
    <source>
        <dbReference type="EMBL" id="MBB4689502.1"/>
    </source>
</evidence>